<evidence type="ECO:0000313" key="2">
    <source>
        <dbReference type="Proteomes" id="UP000001072"/>
    </source>
</evidence>
<dbReference type="Gene3D" id="3.30.40.10">
    <property type="entry name" value="Zinc/RING finger domain, C3HC4 (zinc finger)"/>
    <property type="match status" value="1"/>
</dbReference>
<dbReference type="InterPro" id="IPR013083">
    <property type="entry name" value="Znf_RING/FYVE/PHD"/>
</dbReference>
<dbReference type="InParanoid" id="F4RP24"/>
<dbReference type="VEuPathDB" id="FungiDB:MELLADRAFT_87613"/>
<accession>F4RP24</accession>
<proteinExistence type="predicted"/>
<reference evidence="2" key="1">
    <citation type="journal article" date="2011" name="Proc. Natl. Acad. Sci. U.S.A.">
        <title>Obligate biotrophy features unraveled by the genomic analysis of rust fungi.</title>
        <authorList>
            <person name="Duplessis S."/>
            <person name="Cuomo C.A."/>
            <person name="Lin Y.-C."/>
            <person name="Aerts A."/>
            <person name="Tisserant E."/>
            <person name="Veneault-Fourrey C."/>
            <person name="Joly D.L."/>
            <person name="Hacquard S."/>
            <person name="Amselem J."/>
            <person name="Cantarel B.L."/>
            <person name="Chiu R."/>
            <person name="Coutinho P.M."/>
            <person name="Feau N."/>
            <person name="Field M."/>
            <person name="Frey P."/>
            <person name="Gelhaye E."/>
            <person name="Goldberg J."/>
            <person name="Grabherr M.G."/>
            <person name="Kodira C.D."/>
            <person name="Kohler A."/>
            <person name="Kuees U."/>
            <person name="Lindquist E.A."/>
            <person name="Lucas S.M."/>
            <person name="Mago R."/>
            <person name="Mauceli E."/>
            <person name="Morin E."/>
            <person name="Murat C."/>
            <person name="Pangilinan J.L."/>
            <person name="Park R."/>
            <person name="Pearson M."/>
            <person name="Quesneville H."/>
            <person name="Rouhier N."/>
            <person name="Sakthikumar S."/>
            <person name="Salamov A.A."/>
            <person name="Schmutz J."/>
            <person name="Selles B."/>
            <person name="Shapiro H."/>
            <person name="Tanguay P."/>
            <person name="Tuskan G.A."/>
            <person name="Henrissat B."/>
            <person name="Van de Peer Y."/>
            <person name="Rouze P."/>
            <person name="Ellis J.G."/>
            <person name="Dodds P.N."/>
            <person name="Schein J.E."/>
            <person name="Zhong S."/>
            <person name="Hamelin R.C."/>
            <person name="Grigoriev I.V."/>
            <person name="Szabo L.J."/>
            <person name="Martin F."/>
        </authorList>
    </citation>
    <scope>NUCLEOTIDE SEQUENCE [LARGE SCALE GENOMIC DNA]</scope>
    <source>
        <strain evidence="2">98AG31 / pathotype 3-4-7</strain>
    </source>
</reference>
<sequence>MPNPSDRTTRNLAAYKRMQKIRDLYSSIIMDPLCTIPEELERMVEKVEVNSRIFTDDLYLQQSIITALDYLQESYMKLYERVWTLSVLDTLQSLLPRGNLNPIREDPNTGSVSRGGLELFLLKGLGIDFTPRVNGVLNARTEMFPVDEAVTEVLERVEVIEDLGFFLRWTGIDSPILISIHDQLLQNMSLAKPGIADSLISHLLRFKIVEETTPGEIKRIYQIMQHLHSFYPVTRQLAITEALERVKLIMDIRFGLINYALYPEMEMKIEEVYKKFIKVESLDDANILKLLTLQCLEHISLKAIANKSYPDSQELAITKGLKRVEWILKIRTYLKDAELHEQKTQITEFYKKSLPTSSLDKTSNVELTLECIQHIALNIPGDQAVRYVYSILGYLEEFYESSRQLIESSLSTNKPFRAIDLWVKSQSELQPHLQAYFKKEDKDPYIMHLLLPFESLHMVDVSYVKQCLLKLNVRDSVLTSGKGELYGLDFKNVEKYHEDQDFFIGMMYKLSPYIEGLEEYLKMHVWKNEVIPSWYHGSSMHQSIHLDTFVADSGHYGFLSSLLLSDEDEDFKGNLIGDKNYEQCAICKAGFLKWQSLVKLECGKVPHMFHEDCLNLDCDIWWQEVQLSHMYEADQSTAYPRSAPVLEATQSSS</sequence>
<gene>
    <name evidence="1" type="ORF">MELLADRAFT_87613</name>
</gene>
<keyword evidence="2" id="KW-1185">Reference proteome</keyword>
<dbReference type="AlphaFoldDB" id="F4RP24"/>
<organism evidence="2">
    <name type="scientific">Melampsora larici-populina (strain 98AG31 / pathotype 3-4-7)</name>
    <name type="common">Poplar leaf rust fungus</name>
    <dbReference type="NCBI Taxonomy" id="747676"/>
    <lineage>
        <taxon>Eukaryota</taxon>
        <taxon>Fungi</taxon>
        <taxon>Dikarya</taxon>
        <taxon>Basidiomycota</taxon>
        <taxon>Pucciniomycotina</taxon>
        <taxon>Pucciniomycetes</taxon>
        <taxon>Pucciniales</taxon>
        <taxon>Melampsoraceae</taxon>
        <taxon>Melampsora</taxon>
    </lineage>
</organism>
<dbReference type="RefSeq" id="XP_007410984.1">
    <property type="nucleotide sequence ID" value="XM_007410922.1"/>
</dbReference>
<dbReference type="EMBL" id="GL883111">
    <property type="protein sequence ID" value="EGG05928.1"/>
    <property type="molecule type" value="Genomic_DNA"/>
</dbReference>
<dbReference type="OrthoDB" id="8062037at2759"/>
<dbReference type="SUPFAM" id="SSF57850">
    <property type="entry name" value="RING/U-box"/>
    <property type="match status" value="1"/>
</dbReference>
<dbReference type="Proteomes" id="UP000001072">
    <property type="component" value="Unassembled WGS sequence"/>
</dbReference>
<dbReference type="HOGENOM" id="CLU_024936_0_0_1"/>
<dbReference type="GeneID" id="18934575"/>
<evidence type="ECO:0000313" key="1">
    <source>
        <dbReference type="EMBL" id="EGG05928.1"/>
    </source>
</evidence>
<protein>
    <submittedName>
        <fullName evidence="1">Uncharacterized protein</fullName>
    </submittedName>
</protein>
<dbReference type="KEGG" id="mlr:MELLADRAFT_87613"/>
<name>F4RP24_MELLP</name>